<accession>A0A9W9KBC8</accession>
<dbReference type="Proteomes" id="UP001149074">
    <property type="component" value="Unassembled WGS sequence"/>
</dbReference>
<feature type="region of interest" description="Disordered" evidence="1">
    <location>
        <begin position="271"/>
        <end position="293"/>
    </location>
</feature>
<keyword evidence="3" id="KW-1185">Reference proteome</keyword>
<dbReference type="PANTHER" id="PTHR38791">
    <property type="entry name" value="ZN(II)2CYS6 TRANSCRIPTION FACTOR (EUROFUNG)-RELATED-RELATED"/>
    <property type="match status" value="1"/>
</dbReference>
<dbReference type="OrthoDB" id="2991872at2759"/>
<evidence type="ECO:0000256" key="1">
    <source>
        <dbReference type="SAM" id="MobiDB-lite"/>
    </source>
</evidence>
<sequence>MARHPLVRACLLQGIDVPEWLRDDDLYPKEDPVLAPDALLARSASLRSKSLQTLQNPKFRPESQADVLRKLATEAQELDEAFEVWSKSSRDDWKFFVILSERQSDVIFEDHTHNYSTHSHATIWNRYRAARLNFNSICLRVIPNLSSDLSCQDWVDDCSQDGQAILDSQATDICRIVGFFYDLQRTSNGLGGETPRGISLLPPSMPFLGAQRSFILSTEVQPTIGTAPLPFDHAKVTSLIFQSFSVATFSIRLMISSSAAVILGEWGDGRFDRREPSNPTGRANLPAYRGDYE</sequence>
<reference evidence="2" key="2">
    <citation type="journal article" date="2023" name="IMA Fungus">
        <title>Comparative genomic study of the Penicillium genus elucidates a diverse pangenome and 15 lateral gene transfer events.</title>
        <authorList>
            <person name="Petersen C."/>
            <person name="Sorensen T."/>
            <person name="Nielsen M.R."/>
            <person name="Sondergaard T.E."/>
            <person name="Sorensen J.L."/>
            <person name="Fitzpatrick D.A."/>
            <person name="Frisvad J.C."/>
            <person name="Nielsen K.L."/>
        </authorList>
    </citation>
    <scope>NUCLEOTIDE SEQUENCE</scope>
    <source>
        <strain evidence="2">IBT 30761</strain>
    </source>
</reference>
<evidence type="ECO:0000313" key="2">
    <source>
        <dbReference type="EMBL" id="KAJ5098822.1"/>
    </source>
</evidence>
<organism evidence="2 3">
    <name type="scientific">Penicillium argentinense</name>
    <dbReference type="NCBI Taxonomy" id="1131581"/>
    <lineage>
        <taxon>Eukaryota</taxon>
        <taxon>Fungi</taxon>
        <taxon>Dikarya</taxon>
        <taxon>Ascomycota</taxon>
        <taxon>Pezizomycotina</taxon>
        <taxon>Eurotiomycetes</taxon>
        <taxon>Eurotiomycetidae</taxon>
        <taxon>Eurotiales</taxon>
        <taxon>Aspergillaceae</taxon>
        <taxon>Penicillium</taxon>
    </lineage>
</organism>
<dbReference type="InterPro" id="IPR053175">
    <property type="entry name" value="DHMBA_Reg_Transcription_Factor"/>
</dbReference>
<dbReference type="GeneID" id="81357296"/>
<dbReference type="RefSeq" id="XP_056474476.1">
    <property type="nucleotide sequence ID" value="XM_056618317.1"/>
</dbReference>
<gene>
    <name evidence="2" type="ORF">N7532_005823</name>
</gene>
<protein>
    <submittedName>
        <fullName evidence="2">Uncharacterized protein</fullName>
    </submittedName>
</protein>
<dbReference type="AlphaFoldDB" id="A0A9W9KBC8"/>
<proteinExistence type="predicted"/>
<reference evidence="2" key="1">
    <citation type="submission" date="2022-11" db="EMBL/GenBank/DDBJ databases">
        <authorList>
            <person name="Petersen C."/>
        </authorList>
    </citation>
    <scope>NUCLEOTIDE SEQUENCE</scope>
    <source>
        <strain evidence="2">IBT 30761</strain>
    </source>
</reference>
<dbReference type="EMBL" id="JAPQKI010000005">
    <property type="protein sequence ID" value="KAJ5098822.1"/>
    <property type="molecule type" value="Genomic_DNA"/>
</dbReference>
<dbReference type="PANTHER" id="PTHR38791:SF12">
    <property type="entry name" value="TRANSCRIPTION FACTOR DOMAIN-CONTAINING PROTEIN-RELATED"/>
    <property type="match status" value="1"/>
</dbReference>
<name>A0A9W9KBC8_9EURO</name>
<evidence type="ECO:0000313" key="3">
    <source>
        <dbReference type="Proteomes" id="UP001149074"/>
    </source>
</evidence>
<comment type="caution">
    <text evidence="2">The sequence shown here is derived from an EMBL/GenBank/DDBJ whole genome shotgun (WGS) entry which is preliminary data.</text>
</comment>